<dbReference type="SUPFAM" id="SSF51735">
    <property type="entry name" value="NAD(P)-binding Rossmann-fold domains"/>
    <property type="match status" value="1"/>
</dbReference>
<dbReference type="Pfam" id="PF16363">
    <property type="entry name" value="GDP_Man_Dehyd"/>
    <property type="match status" value="1"/>
</dbReference>
<comment type="cofactor">
    <cofactor evidence="3 9">
        <name>NAD(+)</name>
        <dbReference type="ChEBI" id="CHEBI:57540"/>
    </cofactor>
</comment>
<dbReference type="Proteomes" id="UP001174909">
    <property type="component" value="Unassembled WGS sequence"/>
</dbReference>
<evidence type="ECO:0000256" key="8">
    <source>
        <dbReference type="ARBA" id="ARBA00023235"/>
    </source>
</evidence>
<keyword evidence="7" id="KW-0299">Galactose metabolism</keyword>
<evidence type="ECO:0000256" key="1">
    <source>
        <dbReference type="ARBA" id="ARBA00000014"/>
    </source>
</evidence>
<proteinExistence type="inferred from homology"/>
<comment type="subunit">
    <text evidence="9">Homodimer.</text>
</comment>
<name>A0AA35S2L6_GEOBA</name>
<feature type="domain" description="NAD(P)-binding" evidence="10">
    <location>
        <begin position="22"/>
        <end position="343"/>
    </location>
</feature>
<dbReference type="InterPro" id="IPR036291">
    <property type="entry name" value="NAD(P)-bd_dom_sf"/>
</dbReference>
<evidence type="ECO:0000256" key="9">
    <source>
        <dbReference type="RuleBase" id="RU366046"/>
    </source>
</evidence>
<dbReference type="Gene3D" id="3.90.25.10">
    <property type="entry name" value="UDP-galactose 4-epimerase, domain 1"/>
    <property type="match status" value="1"/>
</dbReference>
<dbReference type="GO" id="GO:0005829">
    <property type="term" value="C:cytosol"/>
    <property type="evidence" value="ECO:0007669"/>
    <property type="project" value="TreeGrafter"/>
</dbReference>
<dbReference type="PANTHER" id="PTHR43725:SF47">
    <property type="entry name" value="UDP-GLUCOSE 4-EPIMERASE"/>
    <property type="match status" value="1"/>
</dbReference>
<comment type="function">
    <text evidence="4">Catalyzes two distinct but analogous reactions: the reversible epimerization of UDP-glucose to UDP-galactose and the reversible epimerization of UDP-N-acetylglucosamine to UDP-N-acetylgalactosamine. The reaction with UDP-Gal plays a critical role in the Leloir pathway of galactose catabolism in which galactose is converted to the glycolytic intermediate glucose 6-phosphate. It contributes to the catabolism of dietary galactose and enables the endogenous biosynthesis of both UDP-Gal and UDP-GalNAc when exogenous sources are limited. Both UDP-sugar interconversions are important in the synthesis of glycoproteins and glycolipids.</text>
</comment>
<dbReference type="NCBIfam" id="NF007956">
    <property type="entry name" value="PRK10675.1"/>
    <property type="match status" value="1"/>
</dbReference>
<dbReference type="InterPro" id="IPR005886">
    <property type="entry name" value="UDP_G4E"/>
</dbReference>
<dbReference type="InterPro" id="IPR016040">
    <property type="entry name" value="NAD(P)-bd_dom"/>
</dbReference>
<evidence type="ECO:0000256" key="5">
    <source>
        <dbReference type="ARBA" id="ARBA00004947"/>
    </source>
</evidence>
<dbReference type="AlphaFoldDB" id="A0AA35S2L6"/>
<evidence type="ECO:0000256" key="6">
    <source>
        <dbReference type="ARBA" id="ARBA00023027"/>
    </source>
</evidence>
<comment type="catalytic activity">
    <reaction evidence="1">
        <text>UDP-N-acetyl-alpha-D-glucosamine = UDP-N-acetyl-alpha-D-galactosamine</text>
        <dbReference type="Rhea" id="RHEA:20517"/>
        <dbReference type="ChEBI" id="CHEBI:57705"/>
        <dbReference type="ChEBI" id="CHEBI:67138"/>
        <dbReference type="EC" id="5.1.3.7"/>
    </reaction>
</comment>
<comment type="similarity">
    <text evidence="9">Belongs to the NAD(P)-dependent epimerase/dehydratase family.</text>
</comment>
<evidence type="ECO:0000313" key="11">
    <source>
        <dbReference type="EMBL" id="CAI8021483.1"/>
    </source>
</evidence>
<dbReference type="GO" id="GO:0003978">
    <property type="term" value="F:UDP-glucose 4-epimerase activity"/>
    <property type="evidence" value="ECO:0007669"/>
    <property type="project" value="UniProtKB-UniRule"/>
</dbReference>
<evidence type="ECO:0000313" key="12">
    <source>
        <dbReference type="Proteomes" id="UP001174909"/>
    </source>
</evidence>
<dbReference type="CDD" id="cd05247">
    <property type="entry name" value="UDP_G4E_1_SDR_e"/>
    <property type="match status" value="1"/>
</dbReference>
<evidence type="ECO:0000256" key="7">
    <source>
        <dbReference type="ARBA" id="ARBA00023144"/>
    </source>
</evidence>
<accession>A0AA35S2L6</accession>
<organism evidence="11 12">
    <name type="scientific">Geodia barretti</name>
    <name type="common">Barrett's horny sponge</name>
    <dbReference type="NCBI Taxonomy" id="519541"/>
    <lineage>
        <taxon>Eukaryota</taxon>
        <taxon>Metazoa</taxon>
        <taxon>Porifera</taxon>
        <taxon>Demospongiae</taxon>
        <taxon>Heteroscleromorpha</taxon>
        <taxon>Tetractinellida</taxon>
        <taxon>Astrophorina</taxon>
        <taxon>Geodiidae</taxon>
        <taxon>Geodia</taxon>
    </lineage>
</organism>
<evidence type="ECO:0000256" key="4">
    <source>
        <dbReference type="ARBA" id="ARBA00002760"/>
    </source>
</evidence>
<reference evidence="11" key="1">
    <citation type="submission" date="2023-03" db="EMBL/GenBank/DDBJ databases">
        <authorList>
            <person name="Steffen K."/>
            <person name="Cardenas P."/>
        </authorList>
    </citation>
    <scope>NUCLEOTIDE SEQUENCE</scope>
</reference>
<protein>
    <recommendedName>
        <fullName evidence="9">UDP-glucose 4-epimerase</fullName>
        <ecNumber evidence="9">5.1.3.2</ecNumber>
    </recommendedName>
</protein>
<dbReference type="NCBIfam" id="TIGR01179">
    <property type="entry name" value="galE"/>
    <property type="match status" value="1"/>
</dbReference>
<evidence type="ECO:0000259" key="10">
    <source>
        <dbReference type="Pfam" id="PF16363"/>
    </source>
</evidence>
<comment type="pathway">
    <text evidence="5 9">Carbohydrate metabolism; galactose metabolism.</text>
</comment>
<comment type="caution">
    <text evidence="11">The sequence shown here is derived from an EMBL/GenBank/DDBJ whole genome shotgun (WGS) entry which is preliminary data.</text>
</comment>
<evidence type="ECO:0000256" key="2">
    <source>
        <dbReference type="ARBA" id="ARBA00000083"/>
    </source>
</evidence>
<evidence type="ECO:0000256" key="3">
    <source>
        <dbReference type="ARBA" id="ARBA00001911"/>
    </source>
</evidence>
<keyword evidence="8 9" id="KW-0413">Isomerase</keyword>
<comment type="catalytic activity">
    <reaction evidence="2 9">
        <text>UDP-alpha-D-glucose = UDP-alpha-D-galactose</text>
        <dbReference type="Rhea" id="RHEA:22168"/>
        <dbReference type="ChEBI" id="CHEBI:58885"/>
        <dbReference type="ChEBI" id="CHEBI:66914"/>
        <dbReference type="EC" id="5.1.3.2"/>
    </reaction>
</comment>
<dbReference type="GO" id="GO:0033499">
    <property type="term" value="P:galactose catabolic process via UDP-galactose, Leloir pathway"/>
    <property type="evidence" value="ECO:0007669"/>
    <property type="project" value="TreeGrafter"/>
</dbReference>
<keyword evidence="9" id="KW-0119">Carbohydrate metabolism</keyword>
<dbReference type="EMBL" id="CASHTH010001902">
    <property type="protein sequence ID" value="CAI8021483.1"/>
    <property type="molecule type" value="Genomic_DNA"/>
</dbReference>
<dbReference type="Gene3D" id="3.40.50.720">
    <property type="entry name" value="NAD(P)-binding Rossmann-like Domain"/>
    <property type="match status" value="1"/>
</dbReference>
<dbReference type="PRINTS" id="PR01713">
    <property type="entry name" value="NUCEPIMERASE"/>
</dbReference>
<dbReference type="GO" id="GO:0003974">
    <property type="term" value="F:UDP-N-acetylglucosamine 4-epimerase activity"/>
    <property type="evidence" value="ECO:0007669"/>
    <property type="project" value="UniProtKB-EC"/>
</dbReference>
<dbReference type="EC" id="5.1.3.2" evidence="9"/>
<keyword evidence="6 9" id="KW-0520">NAD</keyword>
<keyword evidence="12" id="KW-1185">Reference proteome</keyword>
<dbReference type="PANTHER" id="PTHR43725">
    <property type="entry name" value="UDP-GLUCOSE 4-EPIMERASE"/>
    <property type="match status" value="1"/>
</dbReference>
<gene>
    <name evidence="11" type="ORF">GBAR_LOCUS12737</name>
</gene>
<sequence>MASLTNHVNGRGHEEDEPKFVLVTGGAGYIGSHVVLELLKDYRYVPVVVDNLDNSHPECLHRIEALSGKKVPFYPVDMMYKDGLREVFKKYNFSSAIHLAGLKAVGESVENPMKYYRVNIGIALNLVEVMKEFGVGKLLFSSSATVYGTPKYLPLDENHETGACSNPYGKTKFFIEEMLKDLSQVENDWNIVLLRYFNPIGAHESGEIGEDPNGIPANLMPFLTQVAVGKRKEAKVFGTDYATRDGTGLRDYIHVVDLAQGHVAALAKLEEKCGCRAYNLGTGKSVSVLEMIAAVEKASGKKIPYVLCHRREGDVGEMYCDTTKAETELKWKATRSLDQMCADSWNWQRKNPTGYKTA</sequence>